<keyword evidence="1" id="KW-0472">Membrane</keyword>
<feature type="transmembrane region" description="Helical" evidence="1">
    <location>
        <begin position="215"/>
        <end position="235"/>
    </location>
</feature>
<proteinExistence type="predicted"/>
<dbReference type="Proteomes" id="UP000032803">
    <property type="component" value="Chromosome I"/>
</dbReference>
<feature type="transmembrane region" description="Helical" evidence="1">
    <location>
        <begin position="184"/>
        <end position="203"/>
    </location>
</feature>
<reference evidence="3" key="1">
    <citation type="submission" date="2014-09" db="EMBL/GenBank/DDBJ databases">
        <authorList>
            <person name="Gomez-Valero L."/>
        </authorList>
    </citation>
    <scope>NUCLEOTIDE SEQUENCE [LARGE SCALE GENOMIC DNA]</scope>
    <source>
        <strain evidence="3">ATCC35250</strain>
    </source>
</reference>
<dbReference type="OrthoDB" id="5638028at2"/>
<dbReference type="AlphaFoldDB" id="A0A0A8UP75"/>
<evidence type="ECO:0000313" key="3">
    <source>
        <dbReference type="Proteomes" id="UP000032803"/>
    </source>
</evidence>
<sequence>MRLLVDNILPPYVFLIVAIIFLATSWYIFSLKRRLPPLRDSQRISSLLVGILSGFYSIFLGFIIYLLWNDYQDARKLVVEETTKLYVLSESTKDFPPQVFATIEKDLTDYITLVNNEEWSSMRDGREHLKAQLAIDKLYSDLISYRPKDSITQLYYQQALIALNQAIEYRNHRINLLNLAIPNAWYMMIFIGAFSILTMSIFLIKDTLINTIMHIFLCIFLAFYVTAVTVLSYPFSGVVSISNEPFEKLLHLIENQSESKSSYLLPQQEKINYT</sequence>
<keyword evidence="1" id="KW-1133">Transmembrane helix</keyword>
<dbReference type="RefSeq" id="WP_045105980.1">
    <property type="nucleotide sequence ID" value="NZ_LN681225.1"/>
</dbReference>
<dbReference type="HOGENOM" id="CLU_090342_0_1_6"/>
<dbReference type="EMBL" id="LN681225">
    <property type="protein sequence ID" value="CEK10635.1"/>
    <property type="molecule type" value="Genomic_DNA"/>
</dbReference>
<gene>
    <name evidence="2" type="ORF">LHA_1595</name>
</gene>
<accession>A0A0A8UP75</accession>
<feature type="transmembrane region" description="Helical" evidence="1">
    <location>
        <begin position="44"/>
        <end position="68"/>
    </location>
</feature>
<dbReference type="KEGG" id="lha:LHA_1595"/>
<evidence type="ECO:0008006" key="4">
    <source>
        <dbReference type="Google" id="ProtNLM"/>
    </source>
</evidence>
<keyword evidence="1" id="KW-0812">Transmembrane</keyword>
<dbReference type="Pfam" id="PF14023">
    <property type="entry name" value="Bestrophin-like"/>
    <property type="match status" value="1"/>
</dbReference>
<protein>
    <recommendedName>
        <fullName evidence="4">DUF4239 domain-containing protein</fullName>
    </recommendedName>
</protein>
<name>A0A0A8UP75_LEGHA</name>
<feature type="transmembrane region" description="Helical" evidence="1">
    <location>
        <begin position="12"/>
        <end position="32"/>
    </location>
</feature>
<keyword evidence="3" id="KW-1185">Reference proteome</keyword>
<evidence type="ECO:0000256" key="1">
    <source>
        <dbReference type="SAM" id="Phobius"/>
    </source>
</evidence>
<dbReference type="STRING" id="449.LHA_1595"/>
<evidence type="ECO:0000313" key="2">
    <source>
        <dbReference type="EMBL" id="CEK10635.1"/>
    </source>
</evidence>
<dbReference type="InterPro" id="IPR025333">
    <property type="entry name" value="DUF4239"/>
</dbReference>
<dbReference type="PATRIC" id="fig|449.7.peg.815"/>
<organism evidence="2 3">
    <name type="scientific">Legionella hackeliae</name>
    <dbReference type="NCBI Taxonomy" id="449"/>
    <lineage>
        <taxon>Bacteria</taxon>
        <taxon>Pseudomonadati</taxon>
        <taxon>Pseudomonadota</taxon>
        <taxon>Gammaproteobacteria</taxon>
        <taxon>Legionellales</taxon>
        <taxon>Legionellaceae</taxon>
        <taxon>Legionella</taxon>
    </lineage>
</organism>